<evidence type="ECO:0000313" key="3">
    <source>
        <dbReference type="Proteomes" id="UP001157034"/>
    </source>
</evidence>
<accession>A0ABQ6K7T3</accession>
<feature type="region of interest" description="Disordered" evidence="1">
    <location>
        <begin position="1"/>
        <end position="23"/>
    </location>
</feature>
<keyword evidence="3" id="KW-1185">Reference proteome</keyword>
<reference evidence="3" key="1">
    <citation type="journal article" date="2019" name="Int. J. Syst. Evol. Microbiol.">
        <title>The Global Catalogue of Microorganisms (GCM) 10K type strain sequencing project: providing services to taxonomists for standard genome sequencing and annotation.</title>
        <authorList>
            <consortium name="The Broad Institute Genomics Platform"/>
            <consortium name="The Broad Institute Genome Sequencing Center for Infectious Disease"/>
            <person name="Wu L."/>
            <person name="Ma J."/>
        </authorList>
    </citation>
    <scope>NUCLEOTIDE SEQUENCE [LARGE SCALE GENOMIC DNA]</scope>
    <source>
        <strain evidence="3">NBRC 108894</strain>
    </source>
</reference>
<evidence type="ECO:0000313" key="2">
    <source>
        <dbReference type="EMBL" id="GMA94806.1"/>
    </source>
</evidence>
<sequence length="54" mass="5667">MHGAHCAYQKLTTTTSPRSSELDTVPPVDVVAVKLIGAVRLPGAITRVVPSPEV</sequence>
<feature type="compositionally biased region" description="Polar residues" evidence="1">
    <location>
        <begin position="10"/>
        <end position="19"/>
    </location>
</feature>
<comment type="caution">
    <text evidence="2">The sequence shown here is derived from an EMBL/GenBank/DDBJ whole genome shotgun (WGS) entry which is preliminary data.</text>
</comment>
<dbReference type="EMBL" id="BSVB01000001">
    <property type="protein sequence ID" value="GMA94806.1"/>
    <property type="molecule type" value="Genomic_DNA"/>
</dbReference>
<gene>
    <name evidence="2" type="ORF">GCM10025881_16300</name>
</gene>
<organism evidence="2 3">
    <name type="scientific">Pseudolysinimonas kribbensis</name>
    <dbReference type="NCBI Taxonomy" id="433641"/>
    <lineage>
        <taxon>Bacteria</taxon>
        <taxon>Bacillati</taxon>
        <taxon>Actinomycetota</taxon>
        <taxon>Actinomycetes</taxon>
        <taxon>Micrococcales</taxon>
        <taxon>Microbacteriaceae</taxon>
        <taxon>Pseudolysinimonas</taxon>
    </lineage>
</organism>
<dbReference type="Proteomes" id="UP001157034">
    <property type="component" value="Unassembled WGS sequence"/>
</dbReference>
<evidence type="ECO:0000256" key="1">
    <source>
        <dbReference type="SAM" id="MobiDB-lite"/>
    </source>
</evidence>
<protein>
    <submittedName>
        <fullName evidence="2">Uncharacterized protein</fullName>
    </submittedName>
</protein>
<proteinExistence type="predicted"/>
<name>A0ABQ6K7T3_9MICO</name>